<dbReference type="GO" id="GO:0005509">
    <property type="term" value="F:calcium ion binding"/>
    <property type="evidence" value="ECO:0007669"/>
    <property type="project" value="InterPro"/>
</dbReference>
<feature type="compositionally biased region" description="Basic and acidic residues" evidence="1">
    <location>
        <begin position="877"/>
        <end position="915"/>
    </location>
</feature>
<dbReference type="InterPro" id="IPR015919">
    <property type="entry name" value="Cadherin-like_sf"/>
</dbReference>
<evidence type="ECO:0000256" key="2">
    <source>
        <dbReference type="SAM" id="SignalP"/>
    </source>
</evidence>
<feature type="signal peptide" evidence="2">
    <location>
        <begin position="1"/>
        <end position="22"/>
    </location>
</feature>
<evidence type="ECO:0000259" key="3">
    <source>
        <dbReference type="Pfam" id="PF13860"/>
    </source>
</evidence>
<protein>
    <submittedName>
        <fullName evidence="4">T9SS type A sorting domain-containing protein</fullName>
    </submittedName>
</protein>
<dbReference type="InterPro" id="IPR025965">
    <property type="entry name" value="FlgD/Vpr_Ig-like"/>
</dbReference>
<proteinExistence type="predicted"/>
<name>A0A538TPD2_UNCEI</name>
<dbReference type="SUPFAM" id="SSF49313">
    <property type="entry name" value="Cadherin-like"/>
    <property type="match status" value="4"/>
</dbReference>
<dbReference type="Gene3D" id="2.60.40.10">
    <property type="entry name" value="Immunoglobulins"/>
    <property type="match status" value="5"/>
</dbReference>
<feature type="region of interest" description="Disordered" evidence="1">
    <location>
        <begin position="777"/>
        <end position="805"/>
    </location>
</feature>
<evidence type="ECO:0000313" key="4">
    <source>
        <dbReference type="EMBL" id="TMQ65435.1"/>
    </source>
</evidence>
<dbReference type="GO" id="GO:0016020">
    <property type="term" value="C:membrane"/>
    <property type="evidence" value="ECO:0007669"/>
    <property type="project" value="InterPro"/>
</dbReference>
<gene>
    <name evidence="4" type="ORF">E6K79_05155</name>
</gene>
<dbReference type="InterPro" id="IPR026444">
    <property type="entry name" value="Secre_tail"/>
</dbReference>
<comment type="caution">
    <text evidence="4">The sequence shown here is derived from an EMBL/GenBank/DDBJ whole genome shotgun (WGS) entry which is preliminary data.</text>
</comment>
<dbReference type="NCBIfam" id="TIGR04183">
    <property type="entry name" value="Por_Secre_tail"/>
    <property type="match status" value="1"/>
</dbReference>
<organism evidence="4 5">
    <name type="scientific">Eiseniibacteriota bacterium</name>
    <dbReference type="NCBI Taxonomy" id="2212470"/>
    <lineage>
        <taxon>Bacteria</taxon>
        <taxon>Candidatus Eiseniibacteriota</taxon>
    </lineage>
</organism>
<dbReference type="Pfam" id="PF13860">
    <property type="entry name" value="FlgD_ig"/>
    <property type="match status" value="1"/>
</dbReference>
<reference evidence="4 5" key="1">
    <citation type="journal article" date="2019" name="Nat. Microbiol.">
        <title>Mediterranean grassland soil C-N compound turnover is dependent on rainfall and depth, and is mediated by genomically divergent microorganisms.</title>
        <authorList>
            <person name="Diamond S."/>
            <person name="Andeer P.F."/>
            <person name="Li Z."/>
            <person name="Crits-Christoph A."/>
            <person name="Burstein D."/>
            <person name="Anantharaman K."/>
            <person name="Lane K.R."/>
            <person name="Thomas B.C."/>
            <person name="Pan C."/>
            <person name="Northen T.R."/>
            <person name="Banfield J.F."/>
        </authorList>
    </citation>
    <scope>NUCLEOTIDE SEQUENCE [LARGE SCALE GENOMIC DNA]</scope>
    <source>
        <strain evidence="4">WS_9</strain>
    </source>
</reference>
<dbReference type="EMBL" id="VBOZ01000013">
    <property type="protein sequence ID" value="TMQ65435.1"/>
    <property type="molecule type" value="Genomic_DNA"/>
</dbReference>
<sequence>MKAPLKLLALSLLILFVPFATAQAQAPSLSTIPNISVNAGATVIANVVAVDPLGRNITLTSSLPSFVTLNTPTSGVGVIVTTLTLAPGAINVGNYTAAVTASAGGVTDIEIFGITVNTSGTNQVPVVSAPPLREVTEGSNLNFTIGVSDADGDPVEALYTSILPVGATFTPNGSNTSGTFNWTPGLGDHGEYDIRFTAMSMTGTLGAAVTHIRVAAAPTLTITPIDDVTLADGSNLSVPVNASGPAGVLITLLGSLPSFATLEAPGSGLGSVSTSISLAPPVGSAGTYHASITASSSGVPPVIENFDIIVTGTVGGENHPPVLTAPASETVAIGSTLTFSVSATDADGDHVDLFLSGQPPGSSFVDHANNTGTFTWSPISGQGGTHTASFSGTDGHAGGSGSASTVITVTGDAPQNHAPVLSAPLTQQVAEGVNLAFTVTATDQDGDHVTLTANSVPTGATFGDQGNNTGTFSWTPGSTQSGLYNVAFNGSDGNGGTGTASTAITVTGPPPENHAPALSAPSTEQVDEGVILSFTVTATDQDGDHVTLTSNSVPNGAAFSDMGNNTGIFSWTPGSTQSGLYDVAFNGGDGHGGTGTASTAITVNDVAAENHAPVLSAPSTEQVDEGASLSFAVTATDQDGDHVTLTASSVPSGAAFSDQGDNTGVFSWTPGSTQSGVYNVAFAGSDGRGGTGTANTAITVNDVGGGDVPGKACLIASFKSKDDATCFRIRPVNKSFDLRDVVLSSITFVWHGASVAAQAARIELHCHGNGGHDDGGNDAAAIHLNGDHPHGDGEGENDDDDDADHDCGGVVCGEHGGNNDHHGDGNGGNCDTLGIRACFSTRALLEVLAGAKMPCDLVHAEIHATLTSGGTVVATFGKDRDSDDGEVCDKGKDKGKDEDKGGNKDGDKDKNKGGDHQTGAQAKAGMNPMVRPNPLNPMTELLFTTSRAGTVRVTIYDSRGRLVKSLLEEFRSAGLQRMAWDGSNSRSQKVASGVYFFRIEAAEGQMIKRVAVVK</sequence>
<keyword evidence="2" id="KW-0732">Signal</keyword>
<feature type="region of interest" description="Disordered" evidence="1">
    <location>
        <begin position="876"/>
        <end position="930"/>
    </location>
</feature>
<accession>A0A538TPD2</accession>
<dbReference type="Pfam" id="PF05345">
    <property type="entry name" value="He_PIG"/>
    <property type="match status" value="3"/>
</dbReference>
<feature type="domain" description="FlgD/Vpr Ig-like" evidence="3">
    <location>
        <begin position="945"/>
        <end position="1004"/>
    </location>
</feature>
<feature type="compositionally biased region" description="Acidic residues" evidence="1">
    <location>
        <begin position="794"/>
        <end position="804"/>
    </location>
</feature>
<dbReference type="Pfam" id="PF17963">
    <property type="entry name" value="Big_9"/>
    <property type="match status" value="1"/>
</dbReference>
<dbReference type="Proteomes" id="UP000317691">
    <property type="component" value="Unassembled WGS sequence"/>
</dbReference>
<feature type="chain" id="PRO_5022151293" evidence="2">
    <location>
        <begin position="23"/>
        <end position="1014"/>
    </location>
</feature>
<dbReference type="AlphaFoldDB" id="A0A538TPD2"/>
<dbReference type="Gene3D" id="2.60.40.4070">
    <property type="match status" value="1"/>
</dbReference>
<evidence type="ECO:0000256" key="1">
    <source>
        <dbReference type="SAM" id="MobiDB-lite"/>
    </source>
</evidence>
<dbReference type="InterPro" id="IPR013783">
    <property type="entry name" value="Ig-like_fold"/>
</dbReference>
<evidence type="ECO:0000313" key="5">
    <source>
        <dbReference type="Proteomes" id="UP000317691"/>
    </source>
</evidence>